<dbReference type="Proteomes" id="UP001407405">
    <property type="component" value="Unassembled WGS sequence"/>
</dbReference>
<dbReference type="PROSITE" id="PS50885">
    <property type="entry name" value="HAMP"/>
    <property type="match status" value="1"/>
</dbReference>
<name>A0ABU9VVH1_9CLOT</name>
<dbReference type="SUPFAM" id="SSF158472">
    <property type="entry name" value="HAMP domain-like"/>
    <property type="match status" value="1"/>
</dbReference>
<evidence type="ECO:0000256" key="1">
    <source>
        <dbReference type="SAM" id="Phobius"/>
    </source>
</evidence>
<dbReference type="CDD" id="cd06225">
    <property type="entry name" value="HAMP"/>
    <property type="match status" value="1"/>
</dbReference>
<proteinExistence type="predicted"/>
<dbReference type="SMART" id="SM00304">
    <property type="entry name" value="HAMP"/>
    <property type="match status" value="1"/>
</dbReference>
<keyword evidence="1" id="KW-0472">Membrane</keyword>
<organism evidence="3 4">
    <name type="scientific">Anoxynatronum sibiricum</name>
    <dbReference type="NCBI Taxonomy" id="210623"/>
    <lineage>
        <taxon>Bacteria</taxon>
        <taxon>Bacillati</taxon>
        <taxon>Bacillota</taxon>
        <taxon>Clostridia</taxon>
        <taxon>Eubacteriales</taxon>
        <taxon>Clostridiaceae</taxon>
        <taxon>Anoxynatronum</taxon>
    </lineage>
</organism>
<dbReference type="Pfam" id="PF00672">
    <property type="entry name" value="HAMP"/>
    <property type="match status" value="1"/>
</dbReference>
<feature type="transmembrane region" description="Helical" evidence="1">
    <location>
        <begin position="142"/>
        <end position="160"/>
    </location>
</feature>
<dbReference type="Gene3D" id="6.10.340.10">
    <property type="match status" value="1"/>
</dbReference>
<feature type="domain" description="HAMP" evidence="2">
    <location>
        <begin position="201"/>
        <end position="253"/>
    </location>
</feature>
<dbReference type="InterPro" id="IPR029151">
    <property type="entry name" value="Sensor-like_sf"/>
</dbReference>
<evidence type="ECO:0000313" key="3">
    <source>
        <dbReference type="EMBL" id="MEN1760988.1"/>
    </source>
</evidence>
<keyword evidence="1" id="KW-1133">Transmembrane helix</keyword>
<feature type="transmembrane region" description="Helical" evidence="1">
    <location>
        <begin position="20"/>
        <end position="41"/>
    </location>
</feature>
<reference evidence="3 4" key="1">
    <citation type="submission" date="2024-04" db="EMBL/GenBank/DDBJ databases">
        <title>Genome sequencing and metabolic network reconstruction of aminoacids and betaine degradation by Anoxynatronum sibiricum.</title>
        <authorList>
            <person name="Detkova E.N."/>
            <person name="Boltjanskaja Y.V."/>
            <person name="Mardanov A.V."/>
            <person name="Kevbrin V."/>
        </authorList>
    </citation>
    <scope>NUCLEOTIDE SEQUENCE [LARGE SCALE GENOMIC DNA]</scope>
    <source>
        <strain evidence="3 4">Z-7981</strain>
    </source>
</reference>
<feature type="transmembrane region" description="Helical" evidence="1">
    <location>
        <begin position="180"/>
        <end position="199"/>
    </location>
</feature>
<keyword evidence="4" id="KW-1185">Reference proteome</keyword>
<dbReference type="SUPFAM" id="SSF103190">
    <property type="entry name" value="Sensory domain-like"/>
    <property type="match status" value="1"/>
</dbReference>
<dbReference type="InterPro" id="IPR003660">
    <property type="entry name" value="HAMP_dom"/>
</dbReference>
<dbReference type="EMBL" id="JBCITM010000010">
    <property type="protein sequence ID" value="MEN1760988.1"/>
    <property type="molecule type" value="Genomic_DNA"/>
</dbReference>
<evidence type="ECO:0000259" key="2">
    <source>
        <dbReference type="PROSITE" id="PS50885"/>
    </source>
</evidence>
<sequence>MKRMTVKKRKGFSLTFKVSMTITLLITFLMLGMGTMTYFMNQRVLIQQETRQGKSIAMFAGEIMENAMTASDTEPMLSVISFMKQDPKITQVYVTNVKGEMMAHDQQERLGNHMQSRALSAAVEQGVLQVQQTTSETGDRPVLLFVVPLANALGQTAAYLHFTTDLLPAQQFLMESALQWVKIFVGVVLVSLVLIRVIIVKSVGKPVKQLLTATEQAAVGDFSGELEPAAADELGHLAEGFNLMNRQLGVLFRSIYQTVEEMDYASKLIVNRSETMAAADDSWSVDKQQEWLREILSSGKRLTRVSQKLQTFLNQFQVKDERS</sequence>
<comment type="caution">
    <text evidence="3">The sequence shown here is derived from an EMBL/GenBank/DDBJ whole genome shotgun (WGS) entry which is preliminary data.</text>
</comment>
<keyword evidence="1" id="KW-0812">Transmembrane</keyword>
<evidence type="ECO:0000313" key="4">
    <source>
        <dbReference type="Proteomes" id="UP001407405"/>
    </source>
</evidence>
<protein>
    <submittedName>
        <fullName evidence="3">HAMP domain-containing protein</fullName>
    </submittedName>
</protein>
<gene>
    <name evidence="3" type="ORF">AAIG11_10910</name>
</gene>
<accession>A0ABU9VVH1</accession>
<dbReference type="RefSeq" id="WP_343186303.1">
    <property type="nucleotide sequence ID" value="NZ_JBCITM010000010.1"/>
</dbReference>